<feature type="domain" description="Calponin-homology (CH)" evidence="3">
    <location>
        <begin position="123"/>
        <end position="229"/>
    </location>
</feature>
<sequence>EREDVQKKTFTKWVNSQFNKVKKDSIGDLFSDLRDGRKLLDLLGILLGQKLSKERGSTRVHALNNVNRVLQVLQKNNVDLVNIGGSDIVDGNHKLTLGLIWSIILHWQIKDVMKELMADLQQTSSENVLLGWVRQSTRDYQPVNVVNFTSSWTDGLAFNALIHSNRPDLFSWKDVLEKMTPHQRLENAFRTAQEHLGVPRLLDPEDVEMAHPDKKSILLYVTSFFQVLPKRVSMDAIREVDTLTRKPVPAVEESQQRYSQKQITVSLGQARTSASPKPRYKSYVYTQQVFVHSPHRQRRGLSGKVCPLPLETEVDLESYQAALEEVLAWLLSAEDNLQAQPEISTDVEEVKEQFHSHEGFMLELTSHQSSVGNVLHAGNQLLAEGKLSNEEEGEVREQMGLLNSRWESLRVASMARQARLHDILMDLQQQQLGRVSDWLSLTEERTRKLDTHSLGPDLVTLRKQLEEHKELQADLEQEQSIVHSLSHMVVVVDETTGENATVALEAQLQSLGERWANVCRWTEERWRLLQDALVKLQQFTEEQVCG</sequence>
<dbReference type="Gene3D" id="1.20.58.60">
    <property type="match status" value="2"/>
</dbReference>
<proteinExistence type="predicted"/>
<dbReference type="PANTHER" id="PTHR11915">
    <property type="entry name" value="SPECTRIN/FILAMIN RELATED CYTOSKELETAL PROTEIN"/>
    <property type="match status" value="1"/>
</dbReference>
<dbReference type="Pfam" id="PF00435">
    <property type="entry name" value="Spectrin"/>
    <property type="match status" value="2"/>
</dbReference>
<dbReference type="FunFam" id="1.20.58.60:FF:000075">
    <property type="entry name" value="utrophin isoform X1"/>
    <property type="match status" value="1"/>
</dbReference>
<evidence type="ECO:0000256" key="2">
    <source>
        <dbReference type="ARBA" id="ARBA00023203"/>
    </source>
</evidence>
<accession>A0A8C4PZN9</accession>
<dbReference type="Ensembl" id="ENSEBUT00000008284.1">
    <property type="protein sequence ID" value="ENSEBUP00000007796.1"/>
    <property type="gene ID" value="ENSEBUG00000005066.1"/>
</dbReference>
<evidence type="ECO:0000256" key="1">
    <source>
        <dbReference type="ARBA" id="ARBA00022737"/>
    </source>
</evidence>
<protein>
    <recommendedName>
        <fullName evidence="3">Calponin-homology (CH) domain-containing protein</fullName>
    </recommendedName>
</protein>
<keyword evidence="2" id="KW-0009">Actin-binding</keyword>
<dbReference type="SUPFAM" id="SSF46966">
    <property type="entry name" value="Spectrin repeat"/>
    <property type="match status" value="2"/>
</dbReference>
<keyword evidence="1" id="KW-0677">Repeat</keyword>
<reference evidence="4" key="2">
    <citation type="submission" date="2025-09" db="UniProtKB">
        <authorList>
            <consortium name="Ensembl"/>
        </authorList>
    </citation>
    <scope>IDENTIFICATION</scope>
</reference>
<dbReference type="FunFam" id="1.10.418.10:FF:000044">
    <property type="entry name" value="utrophin isoform X2"/>
    <property type="match status" value="1"/>
</dbReference>
<dbReference type="FunFam" id="1.10.418.10:FF:000032">
    <property type="entry name" value="utrophin isoform X1"/>
    <property type="match status" value="1"/>
</dbReference>
<keyword evidence="5" id="KW-1185">Reference proteome</keyword>
<dbReference type="Proteomes" id="UP000694388">
    <property type="component" value="Unplaced"/>
</dbReference>
<dbReference type="OMA" id="LCLMCIC"/>
<dbReference type="Pfam" id="PF00307">
    <property type="entry name" value="CH"/>
    <property type="match status" value="2"/>
</dbReference>
<dbReference type="PROSITE" id="PS00020">
    <property type="entry name" value="ACTININ_2"/>
    <property type="match status" value="1"/>
</dbReference>
<dbReference type="Gene3D" id="1.10.418.10">
    <property type="entry name" value="Calponin-like domain"/>
    <property type="match status" value="2"/>
</dbReference>
<dbReference type="PROSITE" id="PS50021">
    <property type="entry name" value="CH"/>
    <property type="match status" value="2"/>
</dbReference>
<evidence type="ECO:0000313" key="4">
    <source>
        <dbReference type="Ensembl" id="ENSEBUP00000007796.1"/>
    </source>
</evidence>
<organism evidence="4 5">
    <name type="scientific">Eptatretus burgeri</name>
    <name type="common">Inshore hagfish</name>
    <dbReference type="NCBI Taxonomy" id="7764"/>
    <lineage>
        <taxon>Eukaryota</taxon>
        <taxon>Metazoa</taxon>
        <taxon>Chordata</taxon>
        <taxon>Craniata</taxon>
        <taxon>Vertebrata</taxon>
        <taxon>Cyclostomata</taxon>
        <taxon>Myxini</taxon>
        <taxon>Myxiniformes</taxon>
        <taxon>Myxinidae</taxon>
        <taxon>Eptatretinae</taxon>
        <taxon>Eptatretus</taxon>
    </lineage>
</organism>
<dbReference type="InterPro" id="IPR001715">
    <property type="entry name" value="CH_dom"/>
</dbReference>
<dbReference type="GO" id="GO:0003779">
    <property type="term" value="F:actin binding"/>
    <property type="evidence" value="ECO:0007669"/>
    <property type="project" value="UniProtKB-KW"/>
</dbReference>
<evidence type="ECO:0000313" key="5">
    <source>
        <dbReference type="Proteomes" id="UP000694388"/>
    </source>
</evidence>
<feature type="domain" description="Calponin-homology (CH)" evidence="3">
    <location>
        <begin position="4"/>
        <end position="108"/>
    </location>
</feature>
<name>A0A8C4PZN9_EPTBU</name>
<dbReference type="InterPro" id="IPR001589">
    <property type="entry name" value="Actinin_actin-bd_CS"/>
</dbReference>
<dbReference type="SUPFAM" id="SSF47576">
    <property type="entry name" value="Calponin-homology domain, CH-domain"/>
    <property type="match status" value="1"/>
</dbReference>
<dbReference type="InterPro" id="IPR036872">
    <property type="entry name" value="CH_dom_sf"/>
</dbReference>
<dbReference type="CDD" id="cd00176">
    <property type="entry name" value="SPEC"/>
    <property type="match status" value="1"/>
</dbReference>
<dbReference type="GeneTree" id="ENSGT00940000154342"/>
<dbReference type="SMART" id="SM00033">
    <property type="entry name" value="CH"/>
    <property type="match status" value="2"/>
</dbReference>
<dbReference type="PROSITE" id="PS00019">
    <property type="entry name" value="ACTININ_1"/>
    <property type="match status" value="1"/>
</dbReference>
<dbReference type="InterPro" id="IPR002017">
    <property type="entry name" value="Spectrin_repeat"/>
</dbReference>
<dbReference type="InterPro" id="IPR018159">
    <property type="entry name" value="Spectrin/alpha-actinin"/>
</dbReference>
<reference evidence="4" key="1">
    <citation type="submission" date="2025-08" db="UniProtKB">
        <authorList>
            <consortium name="Ensembl"/>
        </authorList>
    </citation>
    <scope>IDENTIFICATION</scope>
</reference>
<dbReference type="SMART" id="SM00150">
    <property type="entry name" value="SPEC"/>
    <property type="match status" value="2"/>
</dbReference>
<dbReference type="AlphaFoldDB" id="A0A8C4PZN9"/>
<evidence type="ECO:0000259" key="3">
    <source>
        <dbReference type="PROSITE" id="PS50021"/>
    </source>
</evidence>